<dbReference type="Proteomes" id="UP000053732">
    <property type="component" value="Unassembled WGS sequence"/>
</dbReference>
<evidence type="ECO:0000313" key="1">
    <source>
        <dbReference type="EMBL" id="CRL17231.1"/>
    </source>
</evidence>
<evidence type="ECO:0000313" key="2">
    <source>
        <dbReference type="Proteomes" id="UP000053732"/>
    </source>
</evidence>
<keyword evidence="2" id="KW-1185">Reference proteome</keyword>
<name>A0A0G4NT40_PENC3</name>
<accession>A0A0G4NT40</accession>
<reference evidence="1 2" key="1">
    <citation type="journal article" date="2014" name="Nat. Commun.">
        <title>Multiple recent horizontal transfers of a large genomic region in cheese making fungi.</title>
        <authorList>
            <person name="Cheeseman K."/>
            <person name="Ropars J."/>
            <person name="Renault P."/>
            <person name="Dupont J."/>
            <person name="Gouzy J."/>
            <person name="Branca A."/>
            <person name="Abraham A.L."/>
            <person name="Ceppi M."/>
            <person name="Conseiller E."/>
            <person name="Debuchy R."/>
            <person name="Malagnac F."/>
            <person name="Goarin A."/>
            <person name="Silar P."/>
            <person name="Lacoste S."/>
            <person name="Sallet E."/>
            <person name="Bensimon A."/>
            <person name="Giraud T."/>
            <person name="Brygoo Y."/>
        </authorList>
    </citation>
    <scope>NUCLEOTIDE SEQUENCE [LARGE SCALE GENOMIC DNA]</scope>
    <source>
        <strain evidence="2">FM 013</strain>
    </source>
</reference>
<organism evidence="1 2">
    <name type="scientific">Penicillium camemberti (strain FM 013)</name>
    <dbReference type="NCBI Taxonomy" id="1429867"/>
    <lineage>
        <taxon>Eukaryota</taxon>
        <taxon>Fungi</taxon>
        <taxon>Dikarya</taxon>
        <taxon>Ascomycota</taxon>
        <taxon>Pezizomycotina</taxon>
        <taxon>Eurotiomycetes</taxon>
        <taxon>Eurotiomycetidae</taxon>
        <taxon>Eurotiales</taxon>
        <taxon>Aspergillaceae</taxon>
        <taxon>Penicillium</taxon>
    </lineage>
</organism>
<dbReference type="AlphaFoldDB" id="A0A0G4NT40"/>
<gene>
    <name evidence="1" type="ORF">PCAMFM013_S001g000191</name>
</gene>
<protein>
    <submittedName>
        <fullName evidence="1">Str. FM013</fullName>
    </submittedName>
</protein>
<proteinExistence type="predicted"/>
<sequence length="75" mass="8423">MREPRIRLPWASKSSLRSIFSLGTLGTKHLYSALGSSLSPPRLPKTPQDFDQWNLLSPAYYNGDPKLSNLICLGY</sequence>
<dbReference type="EMBL" id="HG793134">
    <property type="protein sequence ID" value="CRL17231.1"/>
    <property type="molecule type" value="Genomic_DNA"/>
</dbReference>